<comment type="caution">
    <text evidence="2">The sequence shown here is derived from an EMBL/GenBank/DDBJ whole genome shotgun (WGS) entry which is preliminary data.</text>
</comment>
<gene>
    <name evidence="2" type="ORF">EJ913_24905</name>
</gene>
<organism evidence="2 3">
    <name type="scientific">Azospirillum doebereinerae</name>
    <dbReference type="NCBI Taxonomy" id="92933"/>
    <lineage>
        <taxon>Bacteria</taxon>
        <taxon>Pseudomonadati</taxon>
        <taxon>Pseudomonadota</taxon>
        <taxon>Alphaproteobacteria</taxon>
        <taxon>Rhodospirillales</taxon>
        <taxon>Azospirillaceae</taxon>
        <taxon>Azospirillum</taxon>
    </lineage>
</organism>
<keyword evidence="2" id="KW-0378">Hydrolase</keyword>
<evidence type="ECO:0000313" key="3">
    <source>
        <dbReference type="Proteomes" id="UP000280346"/>
    </source>
</evidence>
<keyword evidence="3" id="KW-1185">Reference proteome</keyword>
<keyword evidence="2" id="KW-0255">Endonuclease</keyword>
<dbReference type="PANTHER" id="PTHR36558">
    <property type="entry name" value="GLR1098 PROTEIN"/>
    <property type="match status" value="1"/>
</dbReference>
<dbReference type="OrthoDB" id="155284at2"/>
<dbReference type="Gene3D" id="3.90.1570.10">
    <property type="entry name" value="tt1808, chain A"/>
    <property type="match status" value="1"/>
</dbReference>
<dbReference type="CDD" id="cd06260">
    <property type="entry name" value="DUF820-like"/>
    <property type="match status" value="1"/>
</dbReference>
<reference evidence="2 3" key="1">
    <citation type="submission" date="2018-12" db="EMBL/GenBank/DDBJ databases">
        <authorList>
            <person name="Yang Y."/>
        </authorList>
    </citation>
    <scope>NUCLEOTIDE SEQUENCE [LARGE SCALE GENOMIC DNA]</scope>
    <source>
        <strain evidence="2 3">GSF71</strain>
    </source>
</reference>
<dbReference type="InterPro" id="IPR012296">
    <property type="entry name" value="Nuclease_put_TT1808"/>
</dbReference>
<dbReference type="PANTHER" id="PTHR36558:SF1">
    <property type="entry name" value="RESTRICTION ENDONUCLEASE DOMAIN-CONTAINING PROTEIN-RELATED"/>
    <property type="match status" value="1"/>
</dbReference>
<proteinExistence type="predicted"/>
<evidence type="ECO:0000259" key="1">
    <source>
        <dbReference type="Pfam" id="PF05685"/>
    </source>
</evidence>
<keyword evidence="2" id="KW-0540">Nuclease</keyword>
<dbReference type="SUPFAM" id="SSF52980">
    <property type="entry name" value="Restriction endonuclease-like"/>
    <property type="match status" value="1"/>
</dbReference>
<evidence type="ECO:0000313" key="2">
    <source>
        <dbReference type="EMBL" id="RUQ65916.1"/>
    </source>
</evidence>
<dbReference type="AlphaFoldDB" id="A0A433J2J3"/>
<dbReference type="GO" id="GO:0004519">
    <property type="term" value="F:endonuclease activity"/>
    <property type="evidence" value="ECO:0007669"/>
    <property type="project" value="UniProtKB-KW"/>
</dbReference>
<sequence length="181" mass="20338">MPNAPRKPWISPEDYLSMERVAEVRHEYVDGEIFAMVGASRRHAGIVGNVFVALRQAARGRGCSAYANDVKVRVEAANAYYYPDLVVTCHPGDDDPYVVQAPSLVVEVLSDSTEAVDRREKRVNYQTIPSLREIVLVAQNERRIEIYRRDGAHWMADIVTEGMVMLESLGLSVPLEAVYED</sequence>
<dbReference type="EMBL" id="RZIJ01000025">
    <property type="protein sequence ID" value="RUQ65916.1"/>
    <property type="molecule type" value="Genomic_DNA"/>
</dbReference>
<protein>
    <submittedName>
        <fullName evidence="2">Uma2 family endonuclease</fullName>
    </submittedName>
</protein>
<dbReference type="RefSeq" id="WP_127003013.1">
    <property type="nucleotide sequence ID" value="NZ_CP173190.1"/>
</dbReference>
<dbReference type="InterPro" id="IPR011335">
    <property type="entry name" value="Restrct_endonuc-II-like"/>
</dbReference>
<accession>A0A433J2J3</accession>
<feature type="domain" description="Putative restriction endonuclease" evidence="1">
    <location>
        <begin position="12"/>
        <end position="162"/>
    </location>
</feature>
<dbReference type="InterPro" id="IPR008538">
    <property type="entry name" value="Uma2"/>
</dbReference>
<name>A0A433J2J3_9PROT</name>
<dbReference type="Pfam" id="PF05685">
    <property type="entry name" value="Uma2"/>
    <property type="match status" value="1"/>
</dbReference>
<dbReference type="Proteomes" id="UP000280346">
    <property type="component" value="Unassembled WGS sequence"/>
</dbReference>